<dbReference type="EMBL" id="JAWPEI010000020">
    <property type="protein sequence ID" value="KAK4707280.1"/>
    <property type="molecule type" value="Genomic_DNA"/>
</dbReference>
<proteinExistence type="predicted"/>
<evidence type="ECO:0008006" key="4">
    <source>
        <dbReference type="Google" id="ProtNLM"/>
    </source>
</evidence>
<feature type="region of interest" description="Disordered" evidence="1">
    <location>
        <begin position="238"/>
        <end position="288"/>
    </location>
</feature>
<dbReference type="PANTHER" id="PTHR33223:SF6">
    <property type="entry name" value="CCHC-TYPE DOMAIN-CONTAINING PROTEIN"/>
    <property type="match status" value="1"/>
</dbReference>
<keyword evidence="3" id="KW-1185">Reference proteome</keyword>
<comment type="caution">
    <text evidence="2">The sequence shown here is derived from an EMBL/GenBank/DDBJ whole genome shotgun (WGS) entry which is preliminary data.</text>
</comment>
<dbReference type="AlphaFoldDB" id="A0AAV9K3L3"/>
<accession>A0AAV9K3L3</accession>
<dbReference type="PANTHER" id="PTHR33223">
    <property type="entry name" value="CCHC-TYPE DOMAIN-CONTAINING PROTEIN"/>
    <property type="match status" value="1"/>
</dbReference>
<name>A0AAV9K3L3_9SOLN</name>
<dbReference type="Proteomes" id="UP001311915">
    <property type="component" value="Unassembled WGS sequence"/>
</dbReference>
<protein>
    <recommendedName>
        <fullName evidence="4">Retrotransposon gag domain-containing protein</fullName>
    </recommendedName>
</protein>
<reference evidence="2 3" key="1">
    <citation type="submission" date="2023-10" db="EMBL/GenBank/DDBJ databases">
        <title>Genome-Wide Identification Analysis in wild type Solanum Pinnatisectum Reveals Some Genes Defensing Phytophthora Infestans.</title>
        <authorList>
            <person name="Sun C."/>
        </authorList>
    </citation>
    <scope>NUCLEOTIDE SEQUENCE [LARGE SCALE GENOMIC DNA]</scope>
    <source>
        <strain evidence="2">LQN</strain>
        <tissue evidence="2">Leaf</tissue>
    </source>
</reference>
<evidence type="ECO:0000256" key="1">
    <source>
        <dbReference type="SAM" id="MobiDB-lite"/>
    </source>
</evidence>
<evidence type="ECO:0000313" key="2">
    <source>
        <dbReference type="EMBL" id="KAK4707280.1"/>
    </source>
</evidence>
<gene>
    <name evidence="2" type="ORF">R3W88_033127</name>
</gene>
<organism evidence="2 3">
    <name type="scientific">Solanum pinnatisectum</name>
    <name type="common">tansyleaf nightshade</name>
    <dbReference type="NCBI Taxonomy" id="50273"/>
    <lineage>
        <taxon>Eukaryota</taxon>
        <taxon>Viridiplantae</taxon>
        <taxon>Streptophyta</taxon>
        <taxon>Embryophyta</taxon>
        <taxon>Tracheophyta</taxon>
        <taxon>Spermatophyta</taxon>
        <taxon>Magnoliopsida</taxon>
        <taxon>eudicotyledons</taxon>
        <taxon>Gunneridae</taxon>
        <taxon>Pentapetalae</taxon>
        <taxon>asterids</taxon>
        <taxon>lamiids</taxon>
        <taxon>Solanales</taxon>
        <taxon>Solanaceae</taxon>
        <taxon>Solanoideae</taxon>
        <taxon>Solaneae</taxon>
        <taxon>Solanum</taxon>
    </lineage>
</organism>
<sequence length="354" mass="39435">MVNGQELEAQRQRLGLEAEATARGVQQNSGNNQPRVVDENRGVDRLIPPQRKPIAPRGTAQHPAHMMYDEDDADLDGAGATGAIVLPSLPRGVKFTITNTMIQLLNLKGMFKGVAGDDANQHLMNFMAICKSQIPGINQTAMRLKLFPLSLTGEATNWLNEMPRFSQKLKKCPNHDLNERHLKQAFYRSLNYVAKPVVDAVCGGSFMRKSFAESMQLLDEVSKNNRAWYTRDAKNYTRDGQYDMPSNTDQRNRQNRYGYRNDRSGVYVPSGYRDRAGGSSSGSKQEDMMAKVLQKVESTDTGVKEITASLNYRKNGSLSSDTIQNPKKYGHCIAIASRSDKVLTEPMSAGTKHE</sequence>
<evidence type="ECO:0000313" key="3">
    <source>
        <dbReference type="Proteomes" id="UP001311915"/>
    </source>
</evidence>